<protein>
    <submittedName>
        <fullName evidence="3">Uncharacterized protein</fullName>
    </submittedName>
</protein>
<dbReference type="GeneID" id="28844828"/>
<dbReference type="RefSeq" id="XP_022284703.1">
    <property type="nucleotide sequence ID" value="XM_022428856.1"/>
</dbReference>
<reference evidence="3 4" key="1">
    <citation type="journal article" date="2016" name="PLoS Pathog.">
        <title>Biosynthesis of antibiotic leucinostatins in bio-control fungus Purpureocillium lilacinum and their inhibition on phytophthora revealed by genome mining.</title>
        <authorList>
            <person name="Wang G."/>
            <person name="Liu Z."/>
            <person name="Lin R."/>
            <person name="Li E."/>
            <person name="Mao Z."/>
            <person name="Ling J."/>
            <person name="Yang Y."/>
            <person name="Yin W.B."/>
            <person name="Xie B."/>
        </authorList>
    </citation>
    <scope>NUCLEOTIDE SEQUENCE [LARGE SCALE GENOMIC DNA]</scope>
    <source>
        <strain evidence="3">170</strain>
    </source>
</reference>
<evidence type="ECO:0000256" key="1">
    <source>
        <dbReference type="SAM" id="MobiDB-lite"/>
    </source>
</evidence>
<feature type="chain" id="PRO_5013017707" evidence="2">
    <location>
        <begin position="19"/>
        <end position="543"/>
    </location>
</feature>
<feature type="compositionally biased region" description="Basic and acidic residues" evidence="1">
    <location>
        <begin position="527"/>
        <end position="543"/>
    </location>
</feature>
<dbReference type="Proteomes" id="UP000078397">
    <property type="component" value="Unassembled WGS sequence"/>
</dbReference>
<proteinExistence type="predicted"/>
<dbReference type="OrthoDB" id="5102470at2759"/>
<feature type="compositionally biased region" description="Acidic residues" evidence="1">
    <location>
        <begin position="514"/>
        <end position="524"/>
    </location>
</feature>
<keyword evidence="2" id="KW-0732">Signal</keyword>
<feature type="compositionally biased region" description="Low complexity" evidence="1">
    <location>
        <begin position="143"/>
        <end position="153"/>
    </location>
</feature>
<evidence type="ECO:0000313" key="3">
    <source>
        <dbReference type="EMBL" id="OAQ73111.2"/>
    </source>
</evidence>
<accession>A0A179G6Q9</accession>
<keyword evidence="4" id="KW-1185">Reference proteome</keyword>
<feature type="compositionally biased region" description="Basic and acidic residues" evidence="1">
    <location>
        <begin position="130"/>
        <end position="142"/>
    </location>
</feature>
<dbReference type="STRING" id="1380566.A0A179G6Q9"/>
<dbReference type="KEGG" id="pchm:VFPPC_12927"/>
<name>A0A179G6Q9_METCM</name>
<feature type="region of interest" description="Disordered" evidence="1">
    <location>
        <begin position="103"/>
        <end position="165"/>
    </location>
</feature>
<evidence type="ECO:0000313" key="4">
    <source>
        <dbReference type="Proteomes" id="UP000078397"/>
    </source>
</evidence>
<comment type="caution">
    <text evidence="3">The sequence shown here is derived from an EMBL/GenBank/DDBJ whole genome shotgun (WGS) entry which is preliminary data.</text>
</comment>
<dbReference type="EMBL" id="LSBJ02000001">
    <property type="protein sequence ID" value="OAQ73111.2"/>
    <property type="molecule type" value="Genomic_DNA"/>
</dbReference>
<dbReference type="AlphaFoldDB" id="A0A179G6Q9"/>
<evidence type="ECO:0000256" key="2">
    <source>
        <dbReference type="SAM" id="SignalP"/>
    </source>
</evidence>
<sequence>MKIFQALALASIAAVATAQSTCKKENEQCNAGVAPQYGCCEGFVCQVPPNSPPGAAGKILARRKVNIVMLELLLNTGVARTSSVELVRVRHLEVRENVYRSVTQMENEPESRGESRAGPGRGSRAVPRNPTDHTGRPGESRSRSSATGSQTSSLIRKPGSQVGGPRRVREILHAGIQAGFQKEQEFLAFRNLATTGIEGSEQFPNGNMTTVAGMQKVCDRLAGMHLDREYELAYARYMVDGGLPTNEIDDSMEELDEAQGLRFARHSGSAHCATERLQELLEPGNVGECLEMAKHQRGCTRLLVKSITFKKIDPANQPNSMDSEAEVIMTVKNDDRKGFIAVYETDMMAPPATDSSCRSGHSSTVPQPWHLVHIIKPLWMYKRSGELIFGPQSGLVISIPRSQVVKLKDVWAPSPGGPAGGSGHEPLSLCTSLRYTRTRDVVPSFEWSEKKRGLHWLGSNEFLTLGTFFEYLDYNPKDGSWSNVGERYKEECLKWKEVQDAMAESACIVEIESEPGEGWEDIPPLDESTRERGHDKFPLKYGA</sequence>
<feature type="region of interest" description="Disordered" evidence="1">
    <location>
        <begin position="514"/>
        <end position="543"/>
    </location>
</feature>
<gene>
    <name evidence="3" type="ORF">VFPPC_12927</name>
</gene>
<feature type="signal peptide" evidence="2">
    <location>
        <begin position="1"/>
        <end position="18"/>
    </location>
</feature>
<organism evidence="3 4">
    <name type="scientific">Pochonia chlamydosporia 170</name>
    <dbReference type="NCBI Taxonomy" id="1380566"/>
    <lineage>
        <taxon>Eukaryota</taxon>
        <taxon>Fungi</taxon>
        <taxon>Dikarya</taxon>
        <taxon>Ascomycota</taxon>
        <taxon>Pezizomycotina</taxon>
        <taxon>Sordariomycetes</taxon>
        <taxon>Hypocreomycetidae</taxon>
        <taxon>Hypocreales</taxon>
        <taxon>Clavicipitaceae</taxon>
        <taxon>Pochonia</taxon>
    </lineage>
</organism>